<dbReference type="CDD" id="cd00383">
    <property type="entry name" value="trans_reg_C"/>
    <property type="match status" value="1"/>
</dbReference>
<dbReference type="RefSeq" id="WP_142931990.1">
    <property type="nucleotide sequence ID" value="NZ_ML660165.1"/>
</dbReference>
<dbReference type="OrthoDB" id="6199525at2"/>
<dbReference type="SUPFAM" id="SSF46894">
    <property type="entry name" value="C-terminal effector domain of the bipartite response regulators"/>
    <property type="match status" value="1"/>
</dbReference>
<feature type="transmembrane region" description="Helical" evidence="4">
    <location>
        <begin position="173"/>
        <end position="191"/>
    </location>
</feature>
<feature type="domain" description="OmpR/PhoB-type" evidence="5">
    <location>
        <begin position="1"/>
        <end position="90"/>
    </location>
</feature>
<dbReference type="Proteomes" id="UP000315439">
    <property type="component" value="Unassembled WGS sequence"/>
</dbReference>
<dbReference type="InterPro" id="IPR013320">
    <property type="entry name" value="ConA-like_dom_sf"/>
</dbReference>
<accession>A0A545UC48</accession>
<dbReference type="PROSITE" id="PS51755">
    <property type="entry name" value="OMPR_PHOB"/>
    <property type="match status" value="1"/>
</dbReference>
<dbReference type="GO" id="GO:0006355">
    <property type="term" value="P:regulation of DNA-templated transcription"/>
    <property type="evidence" value="ECO:0007669"/>
    <property type="project" value="InterPro"/>
</dbReference>
<dbReference type="EMBL" id="VIKS01000009">
    <property type="protein sequence ID" value="TQV87039.1"/>
    <property type="molecule type" value="Genomic_DNA"/>
</dbReference>
<dbReference type="GO" id="GO:0003677">
    <property type="term" value="F:DNA binding"/>
    <property type="evidence" value="ECO:0007669"/>
    <property type="project" value="UniProtKB-UniRule"/>
</dbReference>
<sequence length="429" mass="47801">MIDPKLNRAIYQGVVHSLEPRVMAVLVVLIENAGQLVLREEIIARVWRNQAVSDSSLNRNIAKLRKLLDVKGGSQSSIKTVTKKGYLLQADVIIVDEVPAADKATKVVSEEAKVSQETTVSERHQSIELRELTPAPDKSKVADLQSSKNPVSYLSNPKKDNNSRLHLLIQKKYSLLVLLVFSVGVVTFYFVNQYQLIQHYGLVEQSPPSDKKADYLLSTNNYKVVHNMTFAPHEADKAFCLDGVDDFVEIIDATVDIGRGDFSMSAWIKTSTEDTVVVIDKRNESYQGDVRGFNLHLLKGKVGVQLADGKGEWRCTLDAEKSSCTNFNSDAYVADNQWHFIVATIDRDDPEGLKFFVDGAFVESQDPTIRSGSLTTPKRMRIGSRSSSYSALFPGSIGEIKIRSGLWSIEEIQGQYAKGIQRDCRKAAR</sequence>
<organism evidence="6 7">
    <name type="scientific">Aliikangiella coralliicola</name>
    <dbReference type="NCBI Taxonomy" id="2592383"/>
    <lineage>
        <taxon>Bacteria</taxon>
        <taxon>Pseudomonadati</taxon>
        <taxon>Pseudomonadota</taxon>
        <taxon>Gammaproteobacteria</taxon>
        <taxon>Oceanospirillales</taxon>
        <taxon>Pleioneaceae</taxon>
        <taxon>Aliikangiella</taxon>
    </lineage>
</organism>
<proteinExistence type="predicted"/>
<evidence type="ECO:0000313" key="7">
    <source>
        <dbReference type="Proteomes" id="UP000315439"/>
    </source>
</evidence>
<dbReference type="Gene3D" id="2.60.120.200">
    <property type="match status" value="1"/>
</dbReference>
<dbReference type="Pfam" id="PF13385">
    <property type="entry name" value="Laminin_G_3"/>
    <property type="match status" value="1"/>
</dbReference>
<dbReference type="AlphaFoldDB" id="A0A545UC48"/>
<dbReference type="SUPFAM" id="SSF49899">
    <property type="entry name" value="Concanavalin A-like lectins/glucanases"/>
    <property type="match status" value="1"/>
</dbReference>
<gene>
    <name evidence="6" type="ORF">FLL46_14635</name>
</gene>
<feature type="region of interest" description="Disordered" evidence="3">
    <location>
        <begin position="119"/>
        <end position="157"/>
    </location>
</feature>
<feature type="DNA-binding region" description="OmpR/PhoB-type" evidence="2">
    <location>
        <begin position="1"/>
        <end position="90"/>
    </location>
</feature>
<dbReference type="Gene3D" id="1.10.10.10">
    <property type="entry name" value="Winged helix-like DNA-binding domain superfamily/Winged helix DNA-binding domain"/>
    <property type="match status" value="1"/>
</dbReference>
<protein>
    <recommendedName>
        <fullName evidence="5">OmpR/PhoB-type domain-containing protein</fullName>
    </recommendedName>
</protein>
<dbReference type="InterPro" id="IPR016032">
    <property type="entry name" value="Sig_transdc_resp-reg_C-effctor"/>
</dbReference>
<evidence type="ECO:0000259" key="5">
    <source>
        <dbReference type="PROSITE" id="PS51755"/>
    </source>
</evidence>
<evidence type="ECO:0000256" key="1">
    <source>
        <dbReference type="ARBA" id="ARBA00023125"/>
    </source>
</evidence>
<keyword evidence="4" id="KW-0812">Transmembrane</keyword>
<evidence type="ECO:0000256" key="4">
    <source>
        <dbReference type="SAM" id="Phobius"/>
    </source>
</evidence>
<keyword evidence="1 2" id="KW-0238">DNA-binding</keyword>
<name>A0A545UC48_9GAMM</name>
<keyword evidence="4" id="KW-0472">Membrane</keyword>
<reference evidence="6 7" key="1">
    <citation type="submission" date="2019-07" db="EMBL/GenBank/DDBJ databases">
        <title>Draft genome for Aliikangiella sp. M105.</title>
        <authorList>
            <person name="Wang G."/>
        </authorList>
    </citation>
    <scope>NUCLEOTIDE SEQUENCE [LARGE SCALE GENOMIC DNA]</scope>
    <source>
        <strain evidence="6 7">M105</strain>
    </source>
</reference>
<keyword evidence="7" id="KW-1185">Reference proteome</keyword>
<feature type="compositionally biased region" description="Basic and acidic residues" evidence="3">
    <location>
        <begin position="119"/>
        <end position="141"/>
    </location>
</feature>
<comment type="caution">
    <text evidence="6">The sequence shown here is derived from an EMBL/GenBank/DDBJ whole genome shotgun (WGS) entry which is preliminary data.</text>
</comment>
<feature type="compositionally biased region" description="Polar residues" evidence="3">
    <location>
        <begin position="144"/>
        <end position="155"/>
    </location>
</feature>
<evidence type="ECO:0000256" key="3">
    <source>
        <dbReference type="SAM" id="MobiDB-lite"/>
    </source>
</evidence>
<dbReference type="InterPro" id="IPR036388">
    <property type="entry name" value="WH-like_DNA-bd_sf"/>
</dbReference>
<dbReference type="GO" id="GO:0000160">
    <property type="term" value="P:phosphorelay signal transduction system"/>
    <property type="evidence" value="ECO:0007669"/>
    <property type="project" value="InterPro"/>
</dbReference>
<keyword evidence="4" id="KW-1133">Transmembrane helix</keyword>
<evidence type="ECO:0000256" key="2">
    <source>
        <dbReference type="PROSITE-ProRule" id="PRU01091"/>
    </source>
</evidence>
<dbReference type="InterPro" id="IPR001867">
    <property type="entry name" value="OmpR/PhoB-type_DNA-bd"/>
</dbReference>
<dbReference type="Pfam" id="PF00486">
    <property type="entry name" value="Trans_reg_C"/>
    <property type="match status" value="1"/>
</dbReference>
<evidence type="ECO:0000313" key="6">
    <source>
        <dbReference type="EMBL" id="TQV87039.1"/>
    </source>
</evidence>
<dbReference type="SMART" id="SM00862">
    <property type="entry name" value="Trans_reg_C"/>
    <property type="match status" value="1"/>
</dbReference>